<organism evidence="1 2">
    <name type="scientific">Ditylenchus destructor</name>
    <dbReference type="NCBI Taxonomy" id="166010"/>
    <lineage>
        <taxon>Eukaryota</taxon>
        <taxon>Metazoa</taxon>
        <taxon>Ecdysozoa</taxon>
        <taxon>Nematoda</taxon>
        <taxon>Chromadorea</taxon>
        <taxon>Rhabditida</taxon>
        <taxon>Tylenchina</taxon>
        <taxon>Tylenchomorpha</taxon>
        <taxon>Sphaerularioidea</taxon>
        <taxon>Anguinidae</taxon>
        <taxon>Anguininae</taxon>
        <taxon>Ditylenchus</taxon>
    </lineage>
</organism>
<comment type="caution">
    <text evidence="1">The sequence shown here is derived from an EMBL/GenBank/DDBJ whole genome shotgun (WGS) entry which is preliminary data.</text>
</comment>
<gene>
    <name evidence="1" type="ORF">DdX_13921</name>
</gene>
<keyword evidence="2" id="KW-1185">Reference proteome</keyword>
<dbReference type="Proteomes" id="UP001201812">
    <property type="component" value="Unassembled WGS sequence"/>
</dbReference>
<sequence>MLNRTRLYGKRDNLLSKKTIICDKKEDAVDTRIDVLRSLSVNQIKALEVDKVKGFVHTRKMPSSVYYATNMPKLQIKGTVLDVSRSGLFSLHGPLPVGPVKRHKAKKLFMLPEDESLLVPGPLREFELEMDLVNGKAVWKLIRKAEHNSDPKTEL</sequence>
<dbReference type="EMBL" id="JAKKPZ010000061">
    <property type="protein sequence ID" value="KAI1704990.1"/>
    <property type="molecule type" value="Genomic_DNA"/>
</dbReference>
<evidence type="ECO:0000313" key="2">
    <source>
        <dbReference type="Proteomes" id="UP001201812"/>
    </source>
</evidence>
<protein>
    <submittedName>
        <fullName evidence="1">Uncharacterized protein</fullName>
    </submittedName>
</protein>
<proteinExistence type="predicted"/>
<reference evidence="1" key="1">
    <citation type="submission" date="2022-01" db="EMBL/GenBank/DDBJ databases">
        <title>Genome Sequence Resource for Two Populations of Ditylenchus destructor, the Migratory Endoparasitic Phytonematode.</title>
        <authorList>
            <person name="Zhang H."/>
            <person name="Lin R."/>
            <person name="Xie B."/>
        </authorList>
    </citation>
    <scope>NUCLEOTIDE SEQUENCE</scope>
    <source>
        <strain evidence="1">BazhouSP</strain>
    </source>
</reference>
<name>A0AAD4QZ36_9BILA</name>
<dbReference type="AlphaFoldDB" id="A0AAD4QZ36"/>
<accession>A0AAD4QZ36</accession>
<evidence type="ECO:0000313" key="1">
    <source>
        <dbReference type="EMBL" id="KAI1704990.1"/>
    </source>
</evidence>